<dbReference type="FunFam" id="3.30.160.60:FF:002343">
    <property type="entry name" value="Zinc finger protein 33A"/>
    <property type="match status" value="1"/>
</dbReference>
<name>A0A7H8QQ99_TALRU</name>
<keyword evidence="2" id="KW-0479">Metal-binding</keyword>
<dbReference type="EMBL" id="CP055899">
    <property type="protein sequence ID" value="QKX56058.1"/>
    <property type="molecule type" value="Genomic_DNA"/>
</dbReference>
<feature type="region of interest" description="Disordered" evidence="8">
    <location>
        <begin position="58"/>
        <end position="82"/>
    </location>
</feature>
<dbReference type="OrthoDB" id="6365676at2759"/>
<feature type="region of interest" description="Disordered" evidence="8">
    <location>
        <begin position="27"/>
        <end position="46"/>
    </location>
</feature>
<accession>A0A7H8QQ99</accession>
<feature type="region of interest" description="Disordered" evidence="8">
    <location>
        <begin position="184"/>
        <end position="240"/>
    </location>
</feature>
<feature type="domain" description="C2H2-type" evidence="9">
    <location>
        <begin position="173"/>
        <end position="195"/>
    </location>
</feature>
<feature type="compositionally biased region" description="Polar residues" evidence="8">
    <location>
        <begin position="204"/>
        <end position="213"/>
    </location>
</feature>
<evidence type="ECO:0000256" key="5">
    <source>
        <dbReference type="ARBA" id="ARBA00022833"/>
    </source>
</evidence>
<feature type="region of interest" description="Disordered" evidence="8">
    <location>
        <begin position="97"/>
        <end position="127"/>
    </location>
</feature>
<feature type="domain" description="C2H2-type" evidence="9">
    <location>
        <begin position="140"/>
        <end position="172"/>
    </location>
</feature>
<dbReference type="SMART" id="SM00355">
    <property type="entry name" value="ZnF_C2H2"/>
    <property type="match status" value="1"/>
</dbReference>
<dbReference type="AlphaFoldDB" id="A0A7H8QQ99"/>
<dbReference type="PANTHER" id="PTHR16515:SF66">
    <property type="entry name" value="C2H2-TYPE DOMAIN-CONTAINING PROTEIN"/>
    <property type="match status" value="1"/>
</dbReference>
<dbReference type="Proteomes" id="UP000509510">
    <property type="component" value="Chromosome II"/>
</dbReference>
<dbReference type="GO" id="GO:0010468">
    <property type="term" value="P:regulation of gene expression"/>
    <property type="evidence" value="ECO:0007669"/>
    <property type="project" value="TreeGrafter"/>
</dbReference>
<dbReference type="InterPro" id="IPR036236">
    <property type="entry name" value="Znf_C2H2_sf"/>
</dbReference>
<sequence length="240" mass="26570">MLTLLCDNFGPHLMMSSGPRSTMRSILNNDDNPSFAVRKNADSSPQQFAHENRYHNADYSESGTARPSHLTQQQQTPIWTATPTSTTREFRAQPQPYPIESSISPLPALHSRQPSLGSNDGLTTPTSPLEMEKKFKKNKYACPYAKSHSCTATFTTSGHAARHGKKHTGEKSVHCPICNKAFTRKDNMKQHRRIHKPTVKEPSSPESKGQNNSDQEHRDNSQPESDGEDTSAGSSPAQSN</sequence>
<dbReference type="KEGG" id="trg:TRUGW13939_03158"/>
<evidence type="ECO:0000256" key="4">
    <source>
        <dbReference type="ARBA" id="ARBA00022771"/>
    </source>
</evidence>
<dbReference type="InterPro" id="IPR050331">
    <property type="entry name" value="Zinc_finger"/>
</dbReference>
<dbReference type="RefSeq" id="XP_035342236.1">
    <property type="nucleotide sequence ID" value="XM_035486343.1"/>
</dbReference>
<protein>
    <recommendedName>
        <fullName evidence="9">C2H2-type domain-containing protein</fullName>
    </recommendedName>
</protein>
<evidence type="ECO:0000313" key="10">
    <source>
        <dbReference type="EMBL" id="QKX56058.1"/>
    </source>
</evidence>
<dbReference type="SUPFAM" id="SSF57667">
    <property type="entry name" value="beta-beta-alpha zinc fingers"/>
    <property type="match status" value="1"/>
</dbReference>
<keyword evidence="11" id="KW-1185">Reference proteome</keyword>
<gene>
    <name evidence="10" type="ORF">TRUGW13939_03158</name>
</gene>
<dbReference type="PANTHER" id="PTHR16515">
    <property type="entry name" value="PR DOMAIN ZINC FINGER PROTEIN"/>
    <property type="match status" value="1"/>
</dbReference>
<feature type="compositionally biased region" description="Polar residues" evidence="8">
    <location>
        <begin position="112"/>
        <end position="127"/>
    </location>
</feature>
<dbReference type="Pfam" id="PF00096">
    <property type="entry name" value="zf-C2H2"/>
    <property type="match status" value="1"/>
</dbReference>
<feature type="compositionally biased region" description="Polar residues" evidence="8">
    <location>
        <begin position="231"/>
        <end position="240"/>
    </location>
</feature>
<dbReference type="Gene3D" id="3.30.160.60">
    <property type="entry name" value="Classic Zinc Finger"/>
    <property type="match status" value="1"/>
</dbReference>
<evidence type="ECO:0000256" key="8">
    <source>
        <dbReference type="SAM" id="MobiDB-lite"/>
    </source>
</evidence>
<dbReference type="GO" id="GO:0005634">
    <property type="term" value="C:nucleus"/>
    <property type="evidence" value="ECO:0007669"/>
    <property type="project" value="UniProtKB-SubCell"/>
</dbReference>
<evidence type="ECO:0000256" key="7">
    <source>
        <dbReference type="PROSITE-ProRule" id="PRU00042"/>
    </source>
</evidence>
<evidence type="ECO:0000256" key="3">
    <source>
        <dbReference type="ARBA" id="ARBA00022737"/>
    </source>
</evidence>
<dbReference type="GeneID" id="55990663"/>
<keyword evidence="6" id="KW-0539">Nucleus</keyword>
<evidence type="ECO:0000256" key="1">
    <source>
        <dbReference type="ARBA" id="ARBA00004123"/>
    </source>
</evidence>
<evidence type="ECO:0000259" key="9">
    <source>
        <dbReference type="PROSITE" id="PS50157"/>
    </source>
</evidence>
<dbReference type="InterPro" id="IPR013087">
    <property type="entry name" value="Znf_C2H2_type"/>
</dbReference>
<feature type="compositionally biased region" description="Polar residues" evidence="8">
    <location>
        <begin position="59"/>
        <end position="75"/>
    </location>
</feature>
<evidence type="ECO:0000256" key="2">
    <source>
        <dbReference type="ARBA" id="ARBA00022723"/>
    </source>
</evidence>
<dbReference type="PROSITE" id="PS00028">
    <property type="entry name" value="ZINC_FINGER_C2H2_1"/>
    <property type="match status" value="1"/>
</dbReference>
<keyword evidence="5" id="KW-0862">Zinc</keyword>
<reference evidence="11" key="1">
    <citation type="submission" date="2020-06" db="EMBL/GenBank/DDBJ databases">
        <title>A chromosome-scale genome assembly of Talaromyces rugulosus W13939.</title>
        <authorList>
            <person name="Wang B."/>
            <person name="Guo L."/>
            <person name="Ye K."/>
            <person name="Wang L."/>
        </authorList>
    </citation>
    <scope>NUCLEOTIDE SEQUENCE [LARGE SCALE GENOMIC DNA]</scope>
    <source>
        <strain evidence="11">W13939</strain>
    </source>
</reference>
<keyword evidence="3" id="KW-0677">Repeat</keyword>
<comment type="subcellular location">
    <subcellularLocation>
        <location evidence="1">Nucleus</location>
    </subcellularLocation>
</comment>
<dbReference type="PROSITE" id="PS50157">
    <property type="entry name" value="ZINC_FINGER_C2H2_2"/>
    <property type="match status" value="2"/>
</dbReference>
<keyword evidence="4 7" id="KW-0863">Zinc-finger</keyword>
<dbReference type="GO" id="GO:0008270">
    <property type="term" value="F:zinc ion binding"/>
    <property type="evidence" value="ECO:0007669"/>
    <property type="project" value="UniProtKB-KW"/>
</dbReference>
<proteinExistence type="predicted"/>
<organism evidence="10 11">
    <name type="scientific">Talaromyces rugulosus</name>
    <name type="common">Penicillium rugulosum</name>
    <dbReference type="NCBI Taxonomy" id="121627"/>
    <lineage>
        <taxon>Eukaryota</taxon>
        <taxon>Fungi</taxon>
        <taxon>Dikarya</taxon>
        <taxon>Ascomycota</taxon>
        <taxon>Pezizomycotina</taxon>
        <taxon>Eurotiomycetes</taxon>
        <taxon>Eurotiomycetidae</taxon>
        <taxon>Eurotiales</taxon>
        <taxon>Trichocomaceae</taxon>
        <taxon>Talaromyces</taxon>
        <taxon>Talaromyces sect. Islandici</taxon>
    </lineage>
</organism>
<evidence type="ECO:0000256" key="6">
    <source>
        <dbReference type="ARBA" id="ARBA00023242"/>
    </source>
</evidence>
<evidence type="ECO:0000313" key="11">
    <source>
        <dbReference type="Proteomes" id="UP000509510"/>
    </source>
</evidence>